<dbReference type="Proteomes" id="UP001595880">
    <property type="component" value="Unassembled WGS sequence"/>
</dbReference>
<evidence type="ECO:0000313" key="3">
    <source>
        <dbReference type="Proteomes" id="UP001595880"/>
    </source>
</evidence>
<keyword evidence="1" id="KW-0472">Membrane</keyword>
<dbReference type="Pfam" id="PF04854">
    <property type="entry name" value="DUF624"/>
    <property type="match status" value="1"/>
</dbReference>
<feature type="transmembrane region" description="Helical" evidence="1">
    <location>
        <begin position="71"/>
        <end position="90"/>
    </location>
</feature>
<keyword evidence="3" id="KW-1185">Reference proteome</keyword>
<keyword evidence="1" id="KW-0812">Transmembrane</keyword>
<reference evidence="3" key="1">
    <citation type="journal article" date="2019" name="Int. J. Syst. Evol. Microbiol.">
        <title>The Global Catalogue of Microorganisms (GCM) 10K type strain sequencing project: providing services to taxonomists for standard genome sequencing and annotation.</title>
        <authorList>
            <consortium name="The Broad Institute Genomics Platform"/>
            <consortium name="The Broad Institute Genome Sequencing Center for Infectious Disease"/>
            <person name="Wu L."/>
            <person name="Ma J."/>
        </authorList>
    </citation>
    <scope>NUCLEOTIDE SEQUENCE [LARGE SCALE GENOMIC DNA]</scope>
    <source>
        <strain evidence="3">KACC 14058</strain>
    </source>
</reference>
<dbReference type="InterPro" id="IPR006938">
    <property type="entry name" value="DUF624"/>
</dbReference>
<feature type="transmembrane region" description="Helical" evidence="1">
    <location>
        <begin position="20"/>
        <end position="44"/>
    </location>
</feature>
<sequence length="204" mass="23426">MLQSKWYQILEKVTNYILLSVLWAIISLPLVTLFPATTAMFGVIKDWHEQKEKGVLKHFFKHFSNHFKKSLLLGIIFWIVCIIFILDILIMNEVKSTASTLIFSLLIMMAVVVSFICVYLFPIMVSYKLSIKNIIKNAFLFSIMYFPTSLISFSLLAVSVYIIILVPIMVFIVVSPVAYIIYRLCNRSFSKVSVMLNTKIDASS</sequence>
<comment type="caution">
    <text evidence="2">The sequence shown here is derived from an EMBL/GenBank/DDBJ whole genome shotgun (WGS) entry which is preliminary data.</text>
</comment>
<evidence type="ECO:0000313" key="2">
    <source>
        <dbReference type="EMBL" id="MFC4388784.1"/>
    </source>
</evidence>
<feature type="transmembrane region" description="Helical" evidence="1">
    <location>
        <begin position="161"/>
        <end position="182"/>
    </location>
</feature>
<proteinExistence type="predicted"/>
<name>A0ABV8VWC2_9BACI</name>
<feature type="transmembrane region" description="Helical" evidence="1">
    <location>
        <begin position="102"/>
        <end position="125"/>
    </location>
</feature>
<gene>
    <name evidence="2" type="ORF">ACFOZ1_13365</name>
</gene>
<organism evidence="2 3">
    <name type="scientific">Gracilibacillus marinus</name>
    <dbReference type="NCBI Taxonomy" id="630535"/>
    <lineage>
        <taxon>Bacteria</taxon>
        <taxon>Bacillati</taxon>
        <taxon>Bacillota</taxon>
        <taxon>Bacilli</taxon>
        <taxon>Bacillales</taxon>
        <taxon>Bacillaceae</taxon>
        <taxon>Gracilibacillus</taxon>
    </lineage>
</organism>
<protein>
    <submittedName>
        <fullName evidence="2">YesL family protein</fullName>
    </submittedName>
</protein>
<keyword evidence="1" id="KW-1133">Transmembrane helix</keyword>
<dbReference type="EMBL" id="JBHSDV010000004">
    <property type="protein sequence ID" value="MFC4388784.1"/>
    <property type="molecule type" value="Genomic_DNA"/>
</dbReference>
<feature type="transmembrane region" description="Helical" evidence="1">
    <location>
        <begin position="137"/>
        <end position="155"/>
    </location>
</feature>
<evidence type="ECO:0000256" key="1">
    <source>
        <dbReference type="SAM" id="Phobius"/>
    </source>
</evidence>
<accession>A0ABV8VWC2</accession>
<dbReference type="RefSeq" id="WP_390200061.1">
    <property type="nucleotide sequence ID" value="NZ_JBHSDV010000004.1"/>
</dbReference>